<organism evidence="2 3">
    <name type="scientific">Ruthenibacterium lactatiformans</name>
    <dbReference type="NCBI Taxonomy" id="1550024"/>
    <lineage>
        <taxon>Bacteria</taxon>
        <taxon>Bacillati</taxon>
        <taxon>Bacillota</taxon>
        <taxon>Clostridia</taxon>
        <taxon>Eubacteriales</taxon>
        <taxon>Oscillospiraceae</taxon>
        <taxon>Ruthenibacterium</taxon>
    </lineage>
</organism>
<sequence>MARYEFFLASSLEKVFPAQRPAVLSDGARLSVWRGARAAVQLVYRADDAAPGMPVQSFTIEADGAPAPAVLRAVELMPSDYPCYESADEHYITKEPGLFPDLLAPLEAPAVTPLPRQYRSVWLSWDIPADAAPGAYEVAVTARAVEEQRMPNGVLYRDADAAGLAFTCRFTLCVGRARLPAQTLLHTEWFHADCLASYYGVAPLSEEHWRILENFIRAAGEEHGINMLLTPVFTPPLDTAVNGERLTVQLVDVRRDAGVYSFGFEKLGRWAGLCRRHGVEYLEIAHLFTQWGAHATPKIMAVVDGQERRIFGWDVPAASAEYRAFLEAFLPALRTALEGMGYDKEHVYYHISDEPSPEHLDSYRAAKAQAEDLLEGCQVIDALSSLEFYRQGLVRQPVPANDHIQPFIDAQVPGLWVYYCCAQSSLVPNRFFAMESARNRIMGVLMYLYGIKGFLHWGYNFYNSKFSLHPVDPYRVTHADYAFPSGDPFLVYPGPDGAPLSSVRAEVQDDALLDLRALRLLEQLAGRAFVEELIYADAEMRPMTFRDYPRGAGYLLALRERVAAEIESRLA</sequence>
<dbReference type="AlphaFoldDB" id="A0A0D8IWF5"/>
<dbReference type="Pfam" id="PF13320">
    <property type="entry name" value="GH123_cat"/>
    <property type="match status" value="1"/>
</dbReference>
<reference evidence="2" key="1">
    <citation type="submission" date="2015-02" db="EMBL/GenBank/DDBJ databases">
        <title>A novel member of the family Ruminococcaceae isolated from human feces.</title>
        <authorList>
            <person name="Shkoporov A.N."/>
            <person name="Chaplin A.V."/>
            <person name="Motuzova O.V."/>
            <person name="Kafarskaia L.I."/>
            <person name="Khokhlova E.V."/>
            <person name="Efimov B.A."/>
        </authorList>
    </citation>
    <scope>NUCLEOTIDE SEQUENCE [LARGE SCALE GENOMIC DNA]</scope>
    <source>
        <strain evidence="2">585-1</strain>
    </source>
</reference>
<accession>A0A0D8IWF5</accession>
<gene>
    <name evidence="2" type="ORF">TQ39_15840</name>
</gene>
<dbReference type="EMBL" id="JXXK01000030">
    <property type="protein sequence ID" value="KJF38809.1"/>
    <property type="molecule type" value="Genomic_DNA"/>
</dbReference>
<dbReference type="GeneID" id="42858030"/>
<protein>
    <recommendedName>
        <fullName evidence="1">Glycoside hydrolase 123 catalytic domain-containing protein</fullName>
    </recommendedName>
</protein>
<proteinExistence type="predicted"/>
<name>A0A0D8IWF5_9FIRM</name>
<evidence type="ECO:0000313" key="2">
    <source>
        <dbReference type="EMBL" id="KJF38809.1"/>
    </source>
</evidence>
<keyword evidence="3" id="KW-1185">Reference proteome</keyword>
<dbReference type="PATRIC" id="fig|1550024.3.peg.3610"/>
<dbReference type="Proteomes" id="UP000032483">
    <property type="component" value="Unassembled WGS sequence"/>
</dbReference>
<comment type="caution">
    <text evidence="2">The sequence shown here is derived from an EMBL/GenBank/DDBJ whole genome shotgun (WGS) entry which is preliminary data.</text>
</comment>
<feature type="domain" description="Glycoside hydrolase 123 catalytic" evidence="1">
    <location>
        <begin position="189"/>
        <end position="521"/>
    </location>
</feature>
<evidence type="ECO:0000313" key="3">
    <source>
        <dbReference type="Proteomes" id="UP000032483"/>
    </source>
</evidence>
<dbReference type="InterPro" id="IPR025150">
    <property type="entry name" value="GH123_cat"/>
</dbReference>
<dbReference type="RefSeq" id="WP_050006251.1">
    <property type="nucleotide sequence ID" value="NZ_DAWBJP010000040.1"/>
</dbReference>
<evidence type="ECO:0000259" key="1">
    <source>
        <dbReference type="Pfam" id="PF13320"/>
    </source>
</evidence>